<protein>
    <submittedName>
        <fullName evidence="2">SFRICE_013329</fullName>
    </submittedName>
</protein>
<sequence>MIIAPQKRGLERGGQVLHAEELERLEAVEAEAGVRHHAHHGGHEPAVQGADTALLQHSHHKELQAELNFVIKRIKVNFHLRS</sequence>
<evidence type="ECO:0000256" key="1">
    <source>
        <dbReference type="SAM" id="MobiDB-lite"/>
    </source>
</evidence>
<name>A0A2H1W6F8_SPOFR</name>
<dbReference type="EMBL" id="ODYU01006614">
    <property type="protein sequence ID" value="SOQ48613.1"/>
    <property type="molecule type" value="Genomic_DNA"/>
</dbReference>
<proteinExistence type="predicted"/>
<dbReference type="AlphaFoldDB" id="A0A2H1W6F8"/>
<organism evidence="2">
    <name type="scientific">Spodoptera frugiperda</name>
    <name type="common">Fall armyworm</name>
    <dbReference type="NCBI Taxonomy" id="7108"/>
    <lineage>
        <taxon>Eukaryota</taxon>
        <taxon>Metazoa</taxon>
        <taxon>Ecdysozoa</taxon>
        <taxon>Arthropoda</taxon>
        <taxon>Hexapoda</taxon>
        <taxon>Insecta</taxon>
        <taxon>Pterygota</taxon>
        <taxon>Neoptera</taxon>
        <taxon>Endopterygota</taxon>
        <taxon>Lepidoptera</taxon>
        <taxon>Glossata</taxon>
        <taxon>Ditrysia</taxon>
        <taxon>Noctuoidea</taxon>
        <taxon>Noctuidae</taxon>
        <taxon>Amphipyrinae</taxon>
        <taxon>Spodoptera</taxon>
    </lineage>
</organism>
<accession>A0A2H1W6F8</accession>
<gene>
    <name evidence="2" type="ORF">SFRICE_013329</name>
</gene>
<feature type="region of interest" description="Disordered" evidence="1">
    <location>
        <begin position="33"/>
        <end position="52"/>
    </location>
</feature>
<reference evidence="2" key="1">
    <citation type="submission" date="2016-07" db="EMBL/GenBank/DDBJ databases">
        <authorList>
            <person name="Bretaudeau A."/>
        </authorList>
    </citation>
    <scope>NUCLEOTIDE SEQUENCE</scope>
    <source>
        <strain evidence="2">Rice</strain>
        <tissue evidence="2">Whole body</tissue>
    </source>
</reference>
<evidence type="ECO:0000313" key="2">
    <source>
        <dbReference type="EMBL" id="SOQ48613.1"/>
    </source>
</evidence>